<dbReference type="GO" id="GO:0016020">
    <property type="term" value="C:membrane"/>
    <property type="evidence" value="ECO:0007669"/>
    <property type="project" value="UniProtKB-SubCell"/>
</dbReference>
<dbReference type="CDD" id="cd13964">
    <property type="entry name" value="PT_UbiA_1"/>
    <property type="match status" value="1"/>
</dbReference>
<keyword evidence="3 5" id="KW-1133">Transmembrane helix</keyword>
<feature type="transmembrane region" description="Helical" evidence="5">
    <location>
        <begin position="21"/>
        <end position="45"/>
    </location>
</feature>
<comment type="caution">
    <text evidence="6">The sequence shown here is derived from an EMBL/GenBank/DDBJ whole genome shotgun (WGS) entry which is preliminary data.</text>
</comment>
<dbReference type="EMBL" id="JTJC03000007">
    <property type="protein sequence ID" value="NHC37313.1"/>
    <property type="molecule type" value="Genomic_DNA"/>
</dbReference>
<name>A0A9X5E9C0_9CYAN</name>
<keyword evidence="2 5" id="KW-0812">Transmembrane</keyword>
<dbReference type="Gene3D" id="1.10.357.140">
    <property type="entry name" value="UbiA prenyltransferase"/>
    <property type="match status" value="1"/>
</dbReference>
<keyword evidence="7" id="KW-1185">Reference proteome</keyword>
<evidence type="ECO:0000256" key="2">
    <source>
        <dbReference type="ARBA" id="ARBA00022692"/>
    </source>
</evidence>
<dbReference type="PANTHER" id="PTHR42723">
    <property type="entry name" value="CHLOROPHYLL SYNTHASE"/>
    <property type="match status" value="1"/>
</dbReference>
<gene>
    <name evidence="6" type="primary">eboC</name>
    <name evidence="6" type="ORF">QH73_0022180</name>
</gene>
<dbReference type="RefSeq" id="WP_039716123.1">
    <property type="nucleotide sequence ID" value="NZ_JTJC03000007.1"/>
</dbReference>
<evidence type="ECO:0000313" key="7">
    <source>
        <dbReference type="Proteomes" id="UP000031532"/>
    </source>
</evidence>
<dbReference type="OrthoDB" id="508337at2"/>
<keyword evidence="4 5" id="KW-0472">Membrane</keyword>
<proteinExistence type="predicted"/>
<dbReference type="PANTHER" id="PTHR42723:SF1">
    <property type="entry name" value="CHLOROPHYLL SYNTHASE, CHLOROPLASTIC"/>
    <property type="match status" value="1"/>
</dbReference>
<comment type="subcellular location">
    <subcellularLocation>
        <location evidence="1">Membrane</location>
        <topology evidence="1">Multi-pass membrane protein</topology>
    </subcellularLocation>
</comment>
<dbReference type="Proteomes" id="UP000031532">
    <property type="component" value="Unassembled WGS sequence"/>
</dbReference>
<dbReference type="NCBIfam" id="NF035940">
    <property type="entry name" value="prenyl_rel_EboC"/>
    <property type="match status" value="1"/>
</dbReference>
<evidence type="ECO:0000256" key="3">
    <source>
        <dbReference type="ARBA" id="ARBA00022989"/>
    </source>
</evidence>
<feature type="transmembrane region" description="Helical" evidence="5">
    <location>
        <begin position="223"/>
        <end position="240"/>
    </location>
</feature>
<feature type="transmembrane region" description="Helical" evidence="5">
    <location>
        <begin position="100"/>
        <end position="133"/>
    </location>
</feature>
<feature type="transmembrane region" description="Helical" evidence="5">
    <location>
        <begin position="51"/>
        <end position="73"/>
    </location>
</feature>
<feature type="transmembrane region" description="Helical" evidence="5">
    <location>
        <begin position="199"/>
        <end position="217"/>
    </location>
</feature>
<sequence>MSATSLNSDRLWAYLQLMRPANIVTAWADILAGFAISGFVAIQAGTLELEALGWLLLATTGLYGGGVVFNDVFDAELDAKERPERPIPSGRASRQNAATLASVLLLIGIVAAAQVSFLSAILAICIAVGAVVYDSLGKHQPLVGALNMGLCRGGNLLLGMSTVPAIVGEYWFLALIPIFYIAAITSLSQGEVHGAKGNTPAIALLLIVTVITALFGLELLPNYHILQALPAIALFTGYLLPPVIQAVRQPTPEQIRNAVRSGILSLVILDATIATGFASLPYGLFVLCLLPISIALAQIFAVT</sequence>
<feature type="transmembrane region" description="Helical" evidence="5">
    <location>
        <begin position="170"/>
        <end position="187"/>
    </location>
</feature>
<evidence type="ECO:0000256" key="4">
    <source>
        <dbReference type="ARBA" id="ARBA00023136"/>
    </source>
</evidence>
<evidence type="ECO:0000256" key="5">
    <source>
        <dbReference type="SAM" id="Phobius"/>
    </source>
</evidence>
<evidence type="ECO:0000313" key="6">
    <source>
        <dbReference type="EMBL" id="NHC37313.1"/>
    </source>
</evidence>
<accession>A0A9X5E9C0</accession>
<reference evidence="6 7" key="1">
    <citation type="journal article" date="2015" name="Genome Announc.">
        <title>Draft Genome Sequence of the Terrestrial Cyanobacterium Scytonema millei VB511283, Isolated from Eastern India.</title>
        <authorList>
            <person name="Sen D."/>
            <person name="Chandrababunaidu M.M."/>
            <person name="Singh D."/>
            <person name="Sanghi N."/>
            <person name="Ghorai A."/>
            <person name="Mishra G.P."/>
            <person name="Madduluri M."/>
            <person name="Adhikary S.P."/>
            <person name="Tripathy S."/>
        </authorList>
    </citation>
    <scope>NUCLEOTIDE SEQUENCE [LARGE SCALE GENOMIC DNA]</scope>
    <source>
        <strain evidence="6 7">VB511283</strain>
    </source>
</reference>
<dbReference type="Pfam" id="PF01040">
    <property type="entry name" value="UbiA"/>
    <property type="match status" value="1"/>
</dbReference>
<dbReference type="InterPro" id="IPR044878">
    <property type="entry name" value="UbiA_sf"/>
</dbReference>
<dbReference type="AlphaFoldDB" id="A0A9X5E9C0"/>
<protein>
    <submittedName>
        <fullName evidence="6">UbiA-like protein EboC</fullName>
    </submittedName>
</protein>
<dbReference type="InterPro" id="IPR000537">
    <property type="entry name" value="UbiA_prenyltransferase"/>
</dbReference>
<dbReference type="GO" id="GO:0016765">
    <property type="term" value="F:transferase activity, transferring alkyl or aryl (other than methyl) groups"/>
    <property type="evidence" value="ECO:0007669"/>
    <property type="project" value="InterPro"/>
</dbReference>
<organism evidence="6 7">
    <name type="scientific">Scytonema millei VB511283</name>
    <dbReference type="NCBI Taxonomy" id="1245923"/>
    <lineage>
        <taxon>Bacteria</taxon>
        <taxon>Bacillati</taxon>
        <taxon>Cyanobacteriota</taxon>
        <taxon>Cyanophyceae</taxon>
        <taxon>Nostocales</taxon>
        <taxon>Scytonemataceae</taxon>
        <taxon>Scytonema</taxon>
    </lineage>
</organism>
<evidence type="ECO:0000256" key="1">
    <source>
        <dbReference type="ARBA" id="ARBA00004141"/>
    </source>
</evidence>
<dbReference type="InterPro" id="IPR050475">
    <property type="entry name" value="Prenyltransferase_related"/>
</dbReference>
<feature type="transmembrane region" description="Helical" evidence="5">
    <location>
        <begin position="284"/>
        <end position="302"/>
    </location>
</feature>